<name>A0AAD4X696_9MAGN</name>
<gene>
    <name evidence="2" type="ORF">MKW98_025235</name>
</gene>
<dbReference type="Proteomes" id="UP001202328">
    <property type="component" value="Unassembled WGS sequence"/>
</dbReference>
<dbReference type="Pfam" id="PF03140">
    <property type="entry name" value="DUF247"/>
    <property type="match status" value="2"/>
</dbReference>
<proteinExistence type="predicted"/>
<organism evidence="2 3">
    <name type="scientific">Papaver atlanticum</name>
    <dbReference type="NCBI Taxonomy" id="357466"/>
    <lineage>
        <taxon>Eukaryota</taxon>
        <taxon>Viridiplantae</taxon>
        <taxon>Streptophyta</taxon>
        <taxon>Embryophyta</taxon>
        <taxon>Tracheophyta</taxon>
        <taxon>Spermatophyta</taxon>
        <taxon>Magnoliopsida</taxon>
        <taxon>Ranunculales</taxon>
        <taxon>Papaveraceae</taxon>
        <taxon>Papaveroideae</taxon>
        <taxon>Papaver</taxon>
    </lineage>
</organism>
<feature type="compositionally biased region" description="Basic and acidic residues" evidence="1">
    <location>
        <begin position="292"/>
        <end position="315"/>
    </location>
</feature>
<evidence type="ECO:0000256" key="1">
    <source>
        <dbReference type="SAM" id="MobiDB-lite"/>
    </source>
</evidence>
<keyword evidence="3" id="KW-1185">Reference proteome</keyword>
<evidence type="ECO:0000313" key="2">
    <source>
        <dbReference type="EMBL" id="KAI3853718.1"/>
    </source>
</evidence>
<comment type="caution">
    <text evidence="2">The sequence shown here is derived from an EMBL/GenBank/DDBJ whole genome shotgun (WGS) entry which is preliminary data.</text>
</comment>
<feature type="region of interest" description="Disordered" evidence="1">
    <location>
        <begin position="289"/>
        <end position="315"/>
    </location>
</feature>
<dbReference type="AlphaFoldDB" id="A0AAD4X696"/>
<dbReference type="InterPro" id="IPR004158">
    <property type="entry name" value="DUF247_pln"/>
</dbReference>
<protein>
    <submittedName>
        <fullName evidence="2">Uncharacterized protein</fullName>
    </submittedName>
</protein>
<accession>A0AAD4X696</accession>
<dbReference type="PANTHER" id="PTHR31170:SF25">
    <property type="entry name" value="BNAA09G04570D PROTEIN"/>
    <property type="match status" value="1"/>
</dbReference>
<evidence type="ECO:0000313" key="3">
    <source>
        <dbReference type="Proteomes" id="UP001202328"/>
    </source>
</evidence>
<dbReference type="PANTHER" id="PTHR31170">
    <property type="entry name" value="BNAC04G53230D PROTEIN"/>
    <property type="match status" value="1"/>
</dbReference>
<dbReference type="EMBL" id="JAJJMB010015535">
    <property type="protein sequence ID" value="KAI3853718.1"/>
    <property type="molecule type" value="Genomic_DNA"/>
</dbReference>
<sequence length="315" mass="35650">MTTKLLSGDGSGDTSIGTREVIVTSIMKKLQDTAPHSRHQNRTGAYSPEVISIGPFHHGKESLKETERLKLFYMNTLLNRIAVAKFGKAEDWGGGSGGEGGGGEIVELTTARQTIKLDTAGKLITTRGWLTILKECVASVKDNETEIRECYSEPIELSSEEFVEMMVIDGLFIIEYLTRNSRSRYYFRQDDDPASKKLWLQSSVKWDLLLLENQLPMVVLERLFNLIEVESEYFGKPLKILVLGFFRQHVRPLLQTEKTLLETHPEQCSEAKHLLDLLTILLYSPPAYTSKEPVEKSSEKQKDPVGKSSKKERIR</sequence>
<reference evidence="2" key="1">
    <citation type="submission" date="2022-04" db="EMBL/GenBank/DDBJ databases">
        <title>A functionally conserved STORR gene fusion in Papaver species that diverged 16.8 million years ago.</title>
        <authorList>
            <person name="Catania T."/>
        </authorList>
    </citation>
    <scope>NUCLEOTIDE SEQUENCE</scope>
    <source>
        <strain evidence="2">S-188037</strain>
    </source>
</reference>